<evidence type="ECO:0000313" key="2">
    <source>
        <dbReference type="Proteomes" id="UP000030645"/>
    </source>
</evidence>
<proteinExistence type="predicted"/>
<evidence type="ECO:0000313" key="1">
    <source>
        <dbReference type="EMBL" id="EXB45099.1"/>
    </source>
</evidence>
<reference evidence="2" key="1">
    <citation type="submission" date="2013-01" db="EMBL/GenBank/DDBJ databases">
        <title>Draft Genome Sequence of a Mulberry Tree, Morus notabilis C.K. Schneid.</title>
        <authorList>
            <person name="He N."/>
            <person name="Zhao S."/>
        </authorList>
    </citation>
    <scope>NUCLEOTIDE SEQUENCE</scope>
</reference>
<sequence length="67" mass="7377">MTSSTPLSLFRMLAGIASKRHHKFATNPFCIRSSVANRYSKPSLIVSEGLDEQNFATHSVNLSQKAP</sequence>
<organism evidence="1 2">
    <name type="scientific">Morus notabilis</name>
    <dbReference type="NCBI Taxonomy" id="981085"/>
    <lineage>
        <taxon>Eukaryota</taxon>
        <taxon>Viridiplantae</taxon>
        <taxon>Streptophyta</taxon>
        <taxon>Embryophyta</taxon>
        <taxon>Tracheophyta</taxon>
        <taxon>Spermatophyta</taxon>
        <taxon>Magnoliopsida</taxon>
        <taxon>eudicotyledons</taxon>
        <taxon>Gunneridae</taxon>
        <taxon>Pentapetalae</taxon>
        <taxon>rosids</taxon>
        <taxon>fabids</taxon>
        <taxon>Rosales</taxon>
        <taxon>Moraceae</taxon>
        <taxon>Moreae</taxon>
        <taxon>Morus</taxon>
    </lineage>
</organism>
<gene>
    <name evidence="1" type="ORF">L484_019324</name>
</gene>
<dbReference type="EMBL" id="KE343890">
    <property type="protein sequence ID" value="EXB45099.1"/>
    <property type="molecule type" value="Genomic_DNA"/>
</dbReference>
<protein>
    <submittedName>
        <fullName evidence="1">Uncharacterized protein</fullName>
    </submittedName>
</protein>
<dbReference type="Proteomes" id="UP000030645">
    <property type="component" value="Unassembled WGS sequence"/>
</dbReference>
<accession>W9RAY9</accession>
<name>W9RAY9_9ROSA</name>
<keyword evidence="2" id="KW-1185">Reference proteome</keyword>
<dbReference type="AlphaFoldDB" id="W9RAY9"/>